<gene>
    <name evidence="1" type="ORF">HPDFL43_04900</name>
</gene>
<dbReference type="STRING" id="411684.HPDFL43_04900"/>
<keyword evidence="2" id="KW-1185">Reference proteome</keyword>
<dbReference type="NCBIfam" id="TIGR01563">
    <property type="entry name" value="gp16_SPP1"/>
    <property type="match status" value="1"/>
</dbReference>
<dbReference type="HOGENOM" id="CLU_147810_5_1_5"/>
<dbReference type="eggNOG" id="COG5614">
    <property type="taxonomic scope" value="Bacteria"/>
</dbReference>
<evidence type="ECO:0000313" key="2">
    <source>
        <dbReference type="Proteomes" id="UP000004291"/>
    </source>
</evidence>
<organism evidence="1 2">
    <name type="scientific">Hoeflea phototrophica (strain DSM 17068 / NCIMB 14078 / DFL-43)</name>
    <dbReference type="NCBI Taxonomy" id="411684"/>
    <lineage>
        <taxon>Bacteria</taxon>
        <taxon>Pseudomonadati</taxon>
        <taxon>Pseudomonadota</taxon>
        <taxon>Alphaproteobacteria</taxon>
        <taxon>Hyphomicrobiales</taxon>
        <taxon>Rhizobiaceae</taxon>
        <taxon>Hoeflea</taxon>
    </lineage>
</organism>
<accession>A9D3X2</accession>
<sequence>MVAKILDPGRLNARLRLETPADVADGQGGVGEGWVTVTGLWGRVEPLRARPREEAGAAIAPVSHRVTIRHRDDIRHDMRFVFRGRFLNVRAVHDPDESRRYLICDCEESAP</sequence>
<dbReference type="Proteomes" id="UP000004291">
    <property type="component" value="Chromosome"/>
</dbReference>
<name>A9D3X2_HOEPD</name>
<reference evidence="1 2" key="2">
    <citation type="submission" date="2012-06" db="EMBL/GenBank/DDBJ databases">
        <authorList>
            <person name="Fiebig A."/>
        </authorList>
    </citation>
    <scope>NUCLEOTIDE SEQUENCE [LARGE SCALE GENOMIC DNA]</scope>
    <source>
        <strain evidence="1 2">DFL-43</strain>
    </source>
</reference>
<dbReference type="Pfam" id="PF05521">
    <property type="entry name" value="Phage_HCP"/>
    <property type="match status" value="1"/>
</dbReference>
<dbReference type="RefSeq" id="WP_007196769.1">
    <property type="nucleotide sequence ID" value="NZ_CM002917.1"/>
</dbReference>
<dbReference type="AlphaFoldDB" id="A9D3X2"/>
<evidence type="ECO:0000313" key="1">
    <source>
        <dbReference type="EMBL" id="EDQ33763.1"/>
    </source>
</evidence>
<proteinExistence type="predicted"/>
<dbReference type="EMBL" id="ABIA03000002">
    <property type="protein sequence ID" value="EDQ33763.1"/>
    <property type="molecule type" value="Genomic_DNA"/>
</dbReference>
<reference evidence="1 2" key="1">
    <citation type="submission" date="2007-10" db="EMBL/GenBank/DDBJ databases">
        <authorList>
            <person name="Wagner-Dobler I."/>
            <person name="Ferriera S."/>
            <person name="Johnson J."/>
            <person name="Kravitz S."/>
            <person name="Beeson K."/>
            <person name="Sutton G."/>
            <person name="Rogers Y.-H."/>
            <person name="Friedman R."/>
            <person name="Frazier M."/>
            <person name="Venter J.C."/>
        </authorList>
    </citation>
    <scope>NUCLEOTIDE SEQUENCE [LARGE SCALE GENOMIC DNA]</scope>
    <source>
        <strain evidence="1 2">DFL-43</strain>
    </source>
</reference>
<comment type="caution">
    <text evidence="1">The sequence shown here is derived from an EMBL/GenBank/DDBJ whole genome shotgun (WGS) entry which is preliminary data.</text>
</comment>
<dbReference type="InterPro" id="IPR038666">
    <property type="entry name" value="SSP1_head-tail_sf"/>
</dbReference>
<protein>
    <submittedName>
        <fullName evidence="1">Phage head-tail adaptor, putative, SPP1 family</fullName>
    </submittedName>
</protein>
<dbReference type="InterPro" id="IPR008767">
    <property type="entry name" value="Phage_SPP1_head-tail_adaptor"/>
</dbReference>
<dbReference type="Gene3D" id="2.40.10.270">
    <property type="entry name" value="Bacteriophage SPP1 head-tail adaptor protein"/>
    <property type="match status" value="1"/>
</dbReference>